<dbReference type="RefSeq" id="WP_005845508.1">
    <property type="nucleotide sequence ID" value="NZ_JNHM01000018.1"/>
</dbReference>
<accession>A0A069SKB4</accession>
<evidence type="ECO:0000313" key="2">
    <source>
        <dbReference type="Proteomes" id="UP000027661"/>
    </source>
</evidence>
<evidence type="ECO:0008006" key="3">
    <source>
        <dbReference type="Google" id="ProtNLM"/>
    </source>
</evidence>
<dbReference type="PATRIC" id="fig|1339352.3.peg.1356"/>
<sequence>MGEFINVLVSKGKSNLIPEKDNLYGQFVGEWDFEWVDNQGTTGERHVQGEWIFAWVLEGTAIQDVFICPSRKARIKDYQPDAAYATAVRMYNPNTEAWDILYTELGGATQLEGKREGNRIVQTEINEKNIQWVFSEITTTSFRWQRMVKRPDGTWETEAELFAVRR</sequence>
<organism evidence="1 2">
    <name type="scientific">Phocaeicola vulgatus str. 3975 RP4</name>
    <dbReference type="NCBI Taxonomy" id="1339352"/>
    <lineage>
        <taxon>Bacteria</taxon>
        <taxon>Pseudomonadati</taxon>
        <taxon>Bacteroidota</taxon>
        <taxon>Bacteroidia</taxon>
        <taxon>Bacteroidales</taxon>
        <taxon>Bacteroidaceae</taxon>
        <taxon>Phocaeicola</taxon>
    </lineage>
</organism>
<evidence type="ECO:0000313" key="1">
    <source>
        <dbReference type="EMBL" id="KDS54968.1"/>
    </source>
</evidence>
<comment type="caution">
    <text evidence="1">The sequence shown here is derived from an EMBL/GenBank/DDBJ whole genome shotgun (WGS) entry which is preliminary data.</text>
</comment>
<dbReference type="Proteomes" id="UP000027661">
    <property type="component" value="Unassembled WGS sequence"/>
</dbReference>
<dbReference type="GeneID" id="5302460"/>
<dbReference type="EMBL" id="JNHM01000018">
    <property type="protein sequence ID" value="KDS54968.1"/>
    <property type="molecule type" value="Genomic_DNA"/>
</dbReference>
<name>A0A069SKB4_PHOVU</name>
<reference evidence="1 2" key="1">
    <citation type="submission" date="2014-04" db="EMBL/GenBank/DDBJ databases">
        <authorList>
            <person name="Sears C."/>
            <person name="Carroll K."/>
            <person name="Sack B.R."/>
            <person name="Qadri F."/>
            <person name="Myers L.L."/>
            <person name="Chung G.-T."/>
            <person name="Escheverria P."/>
            <person name="Fraser C.M."/>
            <person name="Sadzewicz L."/>
            <person name="Shefchek K.A."/>
            <person name="Tallon L."/>
            <person name="Das S.P."/>
            <person name="Daugherty S."/>
            <person name="Mongodin E.F."/>
        </authorList>
    </citation>
    <scope>NUCLEOTIDE SEQUENCE [LARGE SCALE GENOMIC DNA]</scope>
    <source>
        <strain evidence="1 2">3975 RP4</strain>
    </source>
</reference>
<proteinExistence type="predicted"/>
<protein>
    <recommendedName>
        <fullName evidence="3">DUF1579 domain-containing protein</fullName>
    </recommendedName>
</protein>
<dbReference type="AlphaFoldDB" id="A0A069SKB4"/>
<gene>
    <name evidence="1" type="ORF">M099_1405</name>
</gene>